<evidence type="ECO:0000256" key="3">
    <source>
        <dbReference type="ARBA" id="ARBA00005539"/>
    </source>
</evidence>
<dbReference type="PANTHER" id="PTHR43707">
    <property type="entry name" value="HISTIDYL-TRNA SYNTHETASE"/>
    <property type="match status" value="1"/>
</dbReference>
<comment type="miscellaneous">
    <text evidence="8">This function is generally fulfilled by the C-terminal part of HisG, which is missing in some bacteria such as this one.</text>
</comment>
<name>A0ABZ1BRG9_9FIRM</name>
<keyword evidence="11" id="KW-0808">Transferase</keyword>
<comment type="function">
    <text evidence="7 8">Required for the first step of histidine biosynthesis. May allow the feedback regulation of ATP phosphoribosyltransferase activity by histidine.</text>
</comment>
<dbReference type="Proteomes" id="UP001333102">
    <property type="component" value="Chromosome"/>
</dbReference>
<feature type="domain" description="Aminoacyl-transfer RNA synthetases class-II family profile" evidence="10">
    <location>
        <begin position="12"/>
        <end position="319"/>
    </location>
</feature>
<dbReference type="CDD" id="cd00773">
    <property type="entry name" value="HisRS-like_core"/>
    <property type="match status" value="1"/>
</dbReference>
<dbReference type="Gene3D" id="3.30.930.10">
    <property type="entry name" value="Bira Bifunctional Protein, Domain 2"/>
    <property type="match status" value="1"/>
</dbReference>
<dbReference type="InterPro" id="IPR004517">
    <property type="entry name" value="HisZ"/>
</dbReference>
<dbReference type="GO" id="GO:0016757">
    <property type="term" value="F:glycosyltransferase activity"/>
    <property type="evidence" value="ECO:0007669"/>
    <property type="project" value="UniProtKB-KW"/>
</dbReference>
<evidence type="ECO:0000313" key="12">
    <source>
        <dbReference type="Proteomes" id="UP001333102"/>
    </source>
</evidence>
<dbReference type="PIRSF" id="PIRSF001549">
    <property type="entry name" value="His-tRNA_synth"/>
    <property type="match status" value="1"/>
</dbReference>
<comment type="pathway">
    <text evidence="2 8">Amino-acid biosynthesis; L-histidine biosynthesis; L-histidine from 5-phospho-alpha-D-ribose 1-diphosphate: step 1/9.</text>
</comment>
<keyword evidence="12" id="KW-1185">Reference proteome</keyword>
<dbReference type="PANTHER" id="PTHR43707:SF1">
    <property type="entry name" value="HISTIDINE--TRNA LIGASE, MITOCHONDRIAL-RELATED"/>
    <property type="match status" value="1"/>
</dbReference>
<dbReference type="InterPro" id="IPR041715">
    <property type="entry name" value="HisRS-like_core"/>
</dbReference>
<dbReference type="SUPFAM" id="SSF55681">
    <property type="entry name" value="Class II aaRS and biotin synthetases"/>
    <property type="match status" value="1"/>
</dbReference>
<accession>A0ABZ1BRG9</accession>
<keyword evidence="6 8" id="KW-0963">Cytoplasm</keyword>
<sequence length="459" mass="50289">MTDLPPLQPPPGTLDLLPDAASARRRLEARLRARFERWGYREVVTPTLELEEVVRRAGGQLPARQLYRFVDREGQVVVLRPDWTASVARLIAGRLRTAPLPLRLFYIGSVFRYDRLRPDDPREFGQAGVELVGASSEMADAEVMALAWESCREAGIEGPHLEVGHAGYVQALLDQLPATLRADVQQALVRRDFVTFEALLGRSDVPDRVARLLAGLVEARGDARVVRRALDECPVESARAALASLERLIGHLASLGLGPHLAVDLGMVKDLDYYTGAIFEVYAPGGGASLATGGRYDTLMARFGLPLQATGFALSLERLTRARQRRGLPDGQPRLDAWVVAGDARADEDGGAGAVWQLLRRLREAGLVAALDPLARPLEESVEAARQQGAAWVVLADARHRADRLRVRRVDDQGDHPWQETDAGRLVELLRSMRAPAGPSPADGEDGTTGRPRAHRPRH</sequence>
<comment type="similarity">
    <text evidence="3 8">Belongs to the class-II aminoacyl-tRNA synthetase family. HisZ subfamily.</text>
</comment>
<dbReference type="RefSeq" id="WP_324669803.1">
    <property type="nucleotide sequence ID" value="NZ_CP141614.1"/>
</dbReference>
<keyword evidence="8" id="KW-0368">Histidine biosynthesis</keyword>
<evidence type="ECO:0000256" key="1">
    <source>
        <dbReference type="ARBA" id="ARBA00004496"/>
    </source>
</evidence>
<keyword evidence="11" id="KW-0328">Glycosyltransferase</keyword>
<dbReference type="InterPro" id="IPR006195">
    <property type="entry name" value="aa-tRNA-synth_II"/>
</dbReference>
<dbReference type="InterPro" id="IPR004516">
    <property type="entry name" value="HisRS/HisZ"/>
</dbReference>
<dbReference type="Pfam" id="PF13393">
    <property type="entry name" value="tRNA-synt_His"/>
    <property type="match status" value="1"/>
</dbReference>
<evidence type="ECO:0000256" key="7">
    <source>
        <dbReference type="ARBA" id="ARBA00025246"/>
    </source>
</evidence>
<evidence type="ECO:0000256" key="8">
    <source>
        <dbReference type="HAMAP-Rule" id="MF_00125"/>
    </source>
</evidence>
<dbReference type="PROSITE" id="PS50862">
    <property type="entry name" value="AA_TRNA_LIGASE_II"/>
    <property type="match status" value="1"/>
</dbReference>
<dbReference type="NCBIfam" id="TIGR00443">
    <property type="entry name" value="hisZ_biosyn_reg"/>
    <property type="match status" value="1"/>
</dbReference>
<evidence type="ECO:0000256" key="6">
    <source>
        <dbReference type="ARBA" id="ARBA00022490"/>
    </source>
</evidence>
<protein>
    <recommendedName>
        <fullName evidence="5 8">ATP phosphoribosyltransferase regulatory subunit</fullName>
    </recommendedName>
</protein>
<evidence type="ECO:0000256" key="4">
    <source>
        <dbReference type="ARBA" id="ARBA00011496"/>
    </source>
</evidence>
<dbReference type="InterPro" id="IPR045864">
    <property type="entry name" value="aa-tRNA-synth_II/BPL/LPL"/>
</dbReference>
<dbReference type="HAMAP" id="MF_00125">
    <property type="entry name" value="HisZ"/>
    <property type="match status" value="1"/>
</dbReference>
<evidence type="ECO:0000256" key="9">
    <source>
        <dbReference type="SAM" id="MobiDB-lite"/>
    </source>
</evidence>
<dbReference type="EMBL" id="CP141614">
    <property type="protein sequence ID" value="WRP15400.1"/>
    <property type="molecule type" value="Genomic_DNA"/>
</dbReference>
<proteinExistence type="inferred from homology"/>
<evidence type="ECO:0000313" key="11">
    <source>
        <dbReference type="EMBL" id="WRP15400.1"/>
    </source>
</evidence>
<organism evidence="11 12">
    <name type="scientific">Geochorda subterranea</name>
    <dbReference type="NCBI Taxonomy" id="3109564"/>
    <lineage>
        <taxon>Bacteria</taxon>
        <taxon>Bacillati</taxon>
        <taxon>Bacillota</taxon>
        <taxon>Limnochordia</taxon>
        <taxon>Limnochordales</taxon>
        <taxon>Geochordaceae</taxon>
        <taxon>Geochorda</taxon>
    </lineage>
</organism>
<gene>
    <name evidence="8 11" type="primary">hisZ</name>
    <name evidence="11" type="ORF">VLY81_04335</name>
</gene>
<feature type="region of interest" description="Disordered" evidence="9">
    <location>
        <begin position="432"/>
        <end position="459"/>
    </location>
</feature>
<comment type="subcellular location">
    <subcellularLocation>
        <location evidence="1 8">Cytoplasm</location>
    </subcellularLocation>
</comment>
<reference evidence="12" key="1">
    <citation type="submission" date="2023-12" db="EMBL/GenBank/DDBJ databases">
        <title>Novel isolates from deep terrestrial aquifers shed light on the physiology and ecology of the class Limnochordia.</title>
        <authorList>
            <person name="Karnachuk O.V."/>
            <person name="Lukina A.P."/>
            <person name="Avakyan M.R."/>
            <person name="Kadnikov V."/>
            <person name="Begmatov S."/>
            <person name="Beletsky A.V."/>
            <person name="Mardanov A.V."/>
            <person name="Ravin N.V."/>
        </authorList>
    </citation>
    <scope>NUCLEOTIDE SEQUENCE [LARGE SCALE GENOMIC DNA]</scope>
    <source>
        <strain evidence="12">LN</strain>
    </source>
</reference>
<evidence type="ECO:0000259" key="10">
    <source>
        <dbReference type="PROSITE" id="PS50862"/>
    </source>
</evidence>
<evidence type="ECO:0000256" key="2">
    <source>
        <dbReference type="ARBA" id="ARBA00004667"/>
    </source>
</evidence>
<keyword evidence="8" id="KW-0028">Amino-acid biosynthesis</keyword>
<comment type="subunit">
    <text evidence="4 8">Heteromultimer composed of HisG and HisZ subunits.</text>
</comment>
<evidence type="ECO:0000256" key="5">
    <source>
        <dbReference type="ARBA" id="ARBA00020397"/>
    </source>
</evidence>